<dbReference type="CDD" id="cd16917">
    <property type="entry name" value="HATPase_UhpB-NarQ-NarX-like"/>
    <property type="match status" value="1"/>
</dbReference>
<dbReference type="EC" id="2.7.13.3" evidence="2"/>
<dbReference type="InterPro" id="IPR005467">
    <property type="entry name" value="His_kinase_dom"/>
</dbReference>
<evidence type="ECO:0000256" key="5">
    <source>
        <dbReference type="ARBA" id="ARBA00023012"/>
    </source>
</evidence>
<accession>A0A1G7D1F3</accession>
<dbReference type="GO" id="GO:0000160">
    <property type="term" value="P:phosphorelay signal transduction system"/>
    <property type="evidence" value="ECO:0007669"/>
    <property type="project" value="UniProtKB-KW"/>
</dbReference>
<evidence type="ECO:0000313" key="8">
    <source>
        <dbReference type="EMBL" id="SDE45524.1"/>
    </source>
</evidence>
<dbReference type="Pfam" id="PF02518">
    <property type="entry name" value="HATPase_c"/>
    <property type="match status" value="1"/>
</dbReference>
<dbReference type="Gene3D" id="3.30.565.10">
    <property type="entry name" value="Histidine kinase-like ATPase, C-terminal domain"/>
    <property type="match status" value="1"/>
</dbReference>
<keyword evidence="6" id="KW-1133">Transmembrane helix</keyword>
<dbReference type="RefSeq" id="WP_093140579.1">
    <property type="nucleotide sequence ID" value="NZ_BMWO01000001.1"/>
</dbReference>
<dbReference type="InterPro" id="IPR050482">
    <property type="entry name" value="Sensor_HK_TwoCompSys"/>
</dbReference>
<evidence type="ECO:0000256" key="4">
    <source>
        <dbReference type="ARBA" id="ARBA00022777"/>
    </source>
</evidence>
<dbReference type="PANTHER" id="PTHR24421">
    <property type="entry name" value="NITRATE/NITRITE SENSOR PROTEIN NARX-RELATED"/>
    <property type="match status" value="1"/>
</dbReference>
<keyword evidence="5" id="KW-0902">Two-component regulatory system</keyword>
<dbReference type="AlphaFoldDB" id="A0A1G7D1F3"/>
<dbReference type="SMART" id="SM00387">
    <property type="entry name" value="HATPase_c"/>
    <property type="match status" value="1"/>
</dbReference>
<dbReference type="PROSITE" id="PS50109">
    <property type="entry name" value="HIS_KIN"/>
    <property type="match status" value="1"/>
</dbReference>
<keyword evidence="4 8" id="KW-0418">Kinase</keyword>
<dbReference type="Gene3D" id="1.20.5.1930">
    <property type="match status" value="1"/>
</dbReference>
<dbReference type="SUPFAM" id="SSF55874">
    <property type="entry name" value="ATPase domain of HSP90 chaperone/DNA topoisomerase II/histidine kinase"/>
    <property type="match status" value="1"/>
</dbReference>
<name>A0A1G7D1F3_9FLAO</name>
<protein>
    <recommendedName>
        <fullName evidence="2">histidine kinase</fullName>
        <ecNumber evidence="2">2.7.13.3</ecNumber>
    </recommendedName>
</protein>
<sequence>MEPWQKPETITLWVIITVLFLVLLLTFIAVLVRLIFKKIIRTKIAEAEAETKYQEDLLKTSITVQENERKRIASDIHDALIGKLIAIKIHQENNSDITKYSDLIDTSIELARNISHDLSPPILEYTSLVDLVKEMIDPLKLKTAVQFNIDQRVQYEYTTDFKIQVIRILQELFNNIIKHAKASQVIICLRETKKQLFIKIADNGEGFSTGENAKGLGLKNIKSRVQYLKGAYKVKSKPLKGTVSLLIFKEVAI</sequence>
<keyword evidence="9" id="KW-1185">Reference proteome</keyword>
<dbReference type="STRING" id="227084.SAMN05421855_101715"/>
<keyword evidence="6" id="KW-0472">Membrane</keyword>
<dbReference type="Proteomes" id="UP000199321">
    <property type="component" value="Unassembled WGS sequence"/>
</dbReference>
<feature type="domain" description="Histidine kinase" evidence="7">
    <location>
        <begin position="71"/>
        <end position="252"/>
    </location>
</feature>
<dbReference type="PANTHER" id="PTHR24421:SF10">
    <property type="entry name" value="NITRATE_NITRITE SENSOR PROTEIN NARQ"/>
    <property type="match status" value="1"/>
</dbReference>
<gene>
    <name evidence="8" type="ORF">SAMN05421855_101715</name>
</gene>
<evidence type="ECO:0000256" key="1">
    <source>
        <dbReference type="ARBA" id="ARBA00000085"/>
    </source>
</evidence>
<organism evidence="8 9">
    <name type="scientific">Ulvibacter litoralis</name>
    <dbReference type="NCBI Taxonomy" id="227084"/>
    <lineage>
        <taxon>Bacteria</taxon>
        <taxon>Pseudomonadati</taxon>
        <taxon>Bacteroidota</taxon>
        <taxon>Flavobacteriia</taxon>
        <taxon>Flavobacteriales</taxon>
        <taxon>Flavobacteriaceae</taxon>
        <taxon>Ulvibacter</taxon>
    </lineage>
</organism>
<feature type="transmembrane region" description="Helical" evidence="6">
    <location>
        <begin position="12"/>
        <end position="36"/>
    </location>
</feature>
<evidence type="ECO:0000259" key="7">
    <source>
        <dbReference type="PROSITE" id="PS50109"/>
    </source>
</evidence>
<dbReference type="GO" id="GO:0004673">
    <property type="term" value="F:protein histidine kinase activity"/>
    <property type="evidence" value="ECO:0007669"/>
    <property type="project" value="UniProtKB-EC"/>
</dbReference>
<dbReference type="InterPro" id="IPR036890">
    <property type="entry name" value="HATPase_C_sf"/>
</dbReference>
<dbReference type="EMBL" id="FNBA01000001">
    <property type="protein sequence ID" value="SDE45524.1"/>
    <property type="molecule type" value="Genomic_DNA"/>
</dbReference>
<evidence type="ECO:0000313" key="9">
    <source>
        <dbReference type="Proteomes" id="UP000199321"/>
    </source>
</evidence>
<dbReference type="InterPro" id="IPR003594">
    <property type="entry name" value="HATPase_dom"/>
</dbReference>
<reference evidence="8 9" key="1">
    <citation type="submission" date="2016-10" db="EMBL/GenBank/DDBJ databases">
        <authorList>
            <person name="de Groot N.N."/>
        </authorList>
    </citation>
    <scope>NUCLEOTIDE SEQUENCE [LARGE SCALE GENOMIC DNA]</scope>
    <source>
        <strain evidence="8 9">DSM 16195</strain>
    </source>
</reference>
<comment type="catalytic activity">
    <reaction evidence="1">
        <text>ATP + protein L-histidine = ADP + protein N-phospho-L-histidine.</text>
        <dbReference type="EC" id="2.7.13.3"/>
    </reaction>
</comment>
<evidence type="ECO:0000256" key="6">
    <source>
        <dbReference type="SAM" id="Phobius"/>
    </source>
</evidence>
<keyword evidence="6" id="KW-0812">Transmembrane</keyword>
<proteinExistence type="predicted"/>
<evidence type="ECO:0000256" key="2">
    <source>
        <dbReference type="ARBA" id="ARBA00012438"/>
    </source>
</evidence>
<keyword evidence="3" id="KW-0808">Transferase</keyword>
<evidence type="ECO:0000256" key="3">
    <source>
        <dbReference type="ARBA" id="ARBA00022679"/>
    </source>
</evidence>